<protein>
    <submittedName>
        <fullName evidence="8">Cation diffusion facilitator 1</fullName>
    </submittedName>
</protein>
<dbReference type="PANTHER" id="PTHR43840:SF12">
    <property type="entry name" value="CATION DIFFUSION FACILITATOR 1 (AFU_ORTHOLOGUE AFUA_1G14440)"/>
    <property type="match status" value="1"/>
</dbReference>
<dbReference type="Gene3D" id="3.30.70.1350">
    <property type="entry name" value="Cation efflux protein, cytoplasmic domain"/>
    <property type="match status" value="1"/>
</dbReference>
<dbReference type="InterPro" id="IPR036837">
    <property type="entry name" value="Cation_efflux_CTD_sf"/>
</dbReference>
<organism evidence="8 9">
    <name type="scientific">Macrophomina phaseolina</name>
    <dbReference type="NCBI Taxonomy" id="35725"/>
    <lineage>
        <taxon>Eukaryota</taxon>
        <taxon>Fungi</taxon>
        <taxon>Dikarya</taxon>
        <taxon>Ascomycota</taxon>
        <taxon>Pezizomycotina</taxon>
        <taxon>Dothideomycetes</taxon>
        <taxon>Dothideomycetes incertae sedis</taxon>
        <taxon>Botryosphaeriales</taxon>
        <taxon>Botryosphaeriaceae</taxon>
        <taxon>Macrophomina</taxon>
    </lineage>
</organism>
<dbReference type="InterPro" id="IPR050291">
    <property type="entry name" value="CDF_Transporter"/>
</dbReference>
<evidence type="ECO:0000256" key="6">
    <source>
        <dbReference type="SAM" id="Phobius"/>
    </source>
</evidence>
<proteinExistence type="predicted"/>
<dbReference type="PANTHER" id="PTHR43840">
    <property type="entry name" value="MITOCHONDRIAL METAL TRANSPORTER 1-RELATED"/>
    <property type="match status" value="1"/>
</dbReference>
<evidence type="ECO:0000256" key="2">
    <source>
        <dbReference type="ARBA" id="ARBA00022448"/>
    </source>
</evidence>
<dbReference type="Pfam" id="PF16916">
    <property type="entry name" value="ZT_dimer"/>
    <property type="match status" value="1"/>
</dbReference>
<evidence type="ECO:0000313" key="9">
    <source>
        <dbReference type="Proteomes" id="UP000774617"/>
    </source>
</evidence>
<feature type="transmembrane region" description="Helical" evidence="6">
    <location>
        <begin position="63"/>
        <end position="83"/>
    </location>
</feature>
<evidence type="ECO:0000256" key="5">
    <source>
        <dbReference type="ARBA" id="ARBA00023136"/>
    </source>
</evidence>
<evidence type="ECO:0000256" key="3">
    <source>
        <dbReference type="ARBA" id="ARBA00022692"/>
    </source>
</evidence>
<feature type="transmembrane region" description="Helical" evidence="6">
    <location>
        <begin position="29"/>
        <end position="51"/>
    </location>
</feature>
<gene>
    <name evidence="8" type="ORF">B0J12DRAFT_706937</name>
</gene>
<dbReference type="InterPro" id="IPR027470">
    <property type="entry name" value="Cation_efflux_CTD"/>
</dbReference>
<keyword evidence="5 6" id="KW-0472">Membrane</keyword>
<comment type="subcellular location">
    <subcellularLocation>
        <location evidence="1">Membrane</location>
        <topology evidence="1">Multi-pass membrane protein</topology>
    </subcellularLocation>
</comment>
<keyword evidence="2" id="KW-0813">Transport</keyword>
<comment type="caution">
    <text evidence="8">The sequence shown here is derived from an EMBL/GenBank/DDBJ whole genome shotgun (WGS) entry which is preliminary data.</text>
</comment>
<sequence length="203" mass="22302">MVDVVAYELFDLLALDARKFPAGKARISAAGNIVFAFLMCAVSLILIVMCARELAAGQEQKVNAFHLPADIAVGVAFSTKLALFLKLRWYIDSIGAIILSCLIAFLWSRIIVSADLTTQQHMTYVAMAHSDLVLKVDTVRAYHSGPRLVAEVDIVMDKNLSLVESHDCAEALQIKIGQLLNVERAFVHVDYETTHKPVSALMS</sequence>
<evidence type="ECO:0000256" key="4">
    <source>
        <dbReference type="ARBA" id="ARBA00022989"/>
    </source>
</evidence>
<accession>A0ABQ8GVZ2</accession>
<name>A0ABQ8GVZ2_9PEZI</name>
<dbReference type="SUPFAM" id="SSF160240">
    <property type="entry name" value="Cation efflux protein cytoplasmic domain-like"/>
    <property type="match status" value="1"/>
</dbReference>
<dbReference type="Proteomes" id="UP000774617">
    <property type="component" value="Unassembled WGS sequence"/>
</dbReference>
<evidence type="ECO:0000256" key="1">
    <source>
        <dbReference type="ARBA" id="ARBA00004141"/>
    </source>
</evidence>
<keyword evidence="3 6" id="KW-0812">Transmembrane</keyword>
<dbReference type="SUPFAM" id="SSF161111">
    <property type="entry name" value="Cation efflux protein transmembrane domain-like"/>
    <property type="match status" value="1"/>
</dbReference>
<dbReference type="InterPro" id="IPR027469">
    <property type="entry name" value="Cation_efflux_TMD_sf"/>
</dbReference>
<keyword evidence="4 6" id="KW-1133">Transmembrane helix</keyword>
<feature type="domain" description="Cation efflux protein cytoplasmic" evidence="7">
    <location>
        <begin position="124"/>
        <end position="190"/>
    </location>
</feature>
<keyword evidence="9" id="KW-1185">Reference proteome</keyword>
<reference evidence="8 9" key="1">
    <citation type="journal article" date="2021" name="Nat. Commun.">
        <title>Genetic determinants of endophytism in the Arabidopsis root mycobiome.</title>
        <authorList>
            <person name="Mesny F."/>
            <person name="Miyauchi S."/>
            <person name="Thiergart T."/>
            <person name="Pickel B."/>
            <person name="Atanasova L."/>
            <person name="Karlsson M."/>
            <person name="Huettel B."/>
            <person name="Barry K.W."/>
            <person name="Haridas S."/>
            <person name="Chen C."/>
            <person name="Bauer D."/>
            <person name="Andreopoulos W."/>
            <person name="Pangilinan J."/>
            <person name="LaButti K."/>
            <person name="Riley R."/>
            <person name="Lipzen A."/>
            <person name="Clum A."/>
            <person name="Drula E."/>
            <person name="Henrissat B."/>
            <person name="Kohler A."/>
            <person name="Grigoriev I.V."/>
            <person name="Martin F.M."/>
            <person name="Hacquard S."/>
        </authorList>
    </citation>
    <scope>NUCLEOTIDE SEQUENCE [LARGE SCALE GENOMIC DNA]</scope>
    <source>
        <strain evidence="8 9">MPI-SDFR-AT-0080</strain>
    </source>
</reference>
<evidence type="ECO:0000259" key="7">
    <source>
        <dbReference type="Pfam" id="PF16916"/>
    </source>
</evidence>
<feature type="transmembrane region" description="Helical" evidence="6">
    <location>
        <begin position="89"/>
        <end position="112"/>
    </location>
</feature>
<evidence type="ECO:0000313" key="8">
    <source>
        <dbReference type="EMBL" id="KAH7065439.1"/>
    </source>
</evidence>
<dbReference type="EMBL" id="JAGTJR010000001">
    <property type="protein sequence ID" value="KAH7065439.1"/>
    <property type="molecule type" value="Genomic_DNA"/>
</dbReference>